<organism evidence="1 2">
    <name type="scientific">Larkinella terrae</name>
    <dbReference type="NCBI Taxonomy" id="2025311"/>
    <lineage>
        <taxon>Bacteria</taxon>
        <taxon>Pseudomonadati</taxon>
        <taxon>Bacteroidota</taxon>
        <taxon>Cytophagia</taxon>
        <taxon>Cytophagales</taxon>
        <taxon>Spirosomataceae</taxon>
        <taxon>Larkinella</taxon>
    </lineage>
</organism>
<dbReference type="EMBL" id="WJXZ01000005">
    <property type="protein sequence ID" value="MRS61631.1"/>
    <property type="molecule type" value="Genomic_DNA"/>
</dbReference>
<comment type="caution">
    <text evidence="1">The sequence shown here is derived from an EMBL/GenBank/DDBJ whole genome shotgun (WGS) entry which is preliminary data.</text>
</comment>
<evidence type="ECO:0000313" key="2">
    <source>
        <dbReference type="Proteomes" id="UP000441754"/>
    </source>
</evidence>
<dbReference type="Proteomes" id="UP000441754">
    <property type="component" value="Unassembled WGS sequence"/>
</dbReference>
<dbReference type="Pfam" id="PF11185">
    <property type="entry name" value="DUF2971"/>
    <property type="match status" value="1"/>
</dbReference>
<sequence length="277" mass="32458">MSNRPITQPLILQPWSEGLTEGDASNTPYFIMPPRVLYRYFGYKWALETIKSEKLFFRSPTEFNDPLDMNECLIDFKYDKETLAKWYDRVSEFENLGPKEEFVKSTPKKGFYTFVKNLFTGLRKNCGVCCFTSDPDNALMWSHYTESHKGIALGFNIMPVMQGGQFFIQPVDYLDQIIAQSYFTGNEETLRHLILTKSSIWSYEKEWRVFQYYQNGLFQFNKACLKEVIFGYRTTSENKKEVLIAIKKGGYRGIAIKEIVLDKTSLKFKTEVIKHIR</sequence>
<dbReference type="OrthoDB" id="190848at2"/>
<dbReference type="AlphaFoldDB" id="A0A7K0EJC7"/>
<gene>
    <name evidence="1" type="ORF">GJJ30_10060</name>
</gene>
<name>A0A7K0EJC7_9BACT</name>
<accession>A0A7K0EJC7</accession>
<evidence type="ECO:0000313" key="1">
    <source>
        <dbReference type="EMBL" id="MRS61631.1"/>
    </source>
</evidence>
<proteinExistence type="predicted"/>
<protein>
    <submittedName>
        <fullName evidence="1">DUF2971 domain-containing protein</fullName>
    </submittedName>
</protein>
<reference evidence="1 2" key="1">
    <citation type="journal article" date="2018" name="Antonie Van Leeuwenhoek">
        <title>Larkinella terrae sp. nov., isolated from soil on Jeju Island, South Korea.</title>
        <authorList>
            <person name="Ten L.N."/>
            <person name="Jeon J."/>
            <person name="Park S.J."/>
            <person name="Park S."/>
            <person name="Lee S.Y."/>
            <person name="Kim M.K."/>
            <person name="Jung H.Y."/>
        </authorList>
    </citation>
    <scope>NUCLEOTIDE SEQUENCE [LARGE SCALE GENOMIC DNA]</scope>
    <source>
        <strain evidence="1 2">KCTC 52001</strain>
    </source>
</reference>
<keyword evidence="2" id="KW-1185">Reference proteome</keyword>
<dbReference type="InterPro" id="IPR021352">
    <property type="entry name" value="DUF2971"/>
</dbReference>